<dbReference type="Pfam" id="PF11754">
    <property type="entry name" value="Velvet"/>
    <property type="match status" value="1"/>
</dbReference>
<keyword evidence="8" id="KW-1185">Reference proteome</keyword>
<evidence type="ECO:0000256" key="2">
    <source>
        <dbReference type="ARBA" id="ARBA00023015"/>
    </source>
</evidence>
<dbReference type="PANTHER" id="PTHR33572">
    <property type="entry name" value="SPORE DEVELOPMENT REGULATOR VOSA"/>
    <property type="match status" value="1"/>
</dbReference>
<dbReference type="InParanoid" id="A0A067PPT6"/>
<dbReference type="Proteomes" id="UP000027265">
    <property type="component" value="Unassembled WGS sequence"/>
</dbReference>
<dbReference type="AlphaFoldDB" id="A0A067PPT6"/>
<dbReference type="InterPro" id="IPR021740">
    <property type="entry name" value="Velvet"/>
</dbReference>
<keyword evidence="3" id="KW-0804">Transcription</keyword>
<dbReference type="InterPro" id="IPR037525">
    <property type="entry name" value="Velvet_dom"/>
</dbReference>
<reference evidence="8" key="1">
    <citation type="journal article" date="2014" name="Proc. Natl. Acad. Sci. U.S.A.">
        <title>Extensive sampling of basidiomycete genomes demonstrates inadequacy of the white-rot/brown-rot paradigm for wood decay fungi.</title>
        <authorList>
            <person name="Riley R."/>
            <person name="Salamov A.A."/>
            <person name="Brown D.W."/>
            <person name="Nagy L.G."/>
            <person name="Floudas D."/>
            <person name="Held B.W."/>
            <person name="Levasseur A."/>
            <person name="Lombard V."/>
            <person name="Morin E."/>
            <person name="Otillar R."/>
            <person name="Lindquist E.A."/>
            <person name="Sun H."/>
            <person name="LaButti K.M."/>
            <person name="Schmutz J."/>
            <person name="Jabbour D."/>
            <person name="Luo H."/>
            <person name="Baker S.E."/>
            <person name="Pisabarro A.G."/>
            <person name="Walton J.D."/>
            <person name="Blanchette R.A."/>
            <person name="Henrissat B."/>
            <person name="Martin F."/>
            <person name="Cullen D."/>
            <person name="Hibbett D.S."/>
            <person name="Grigoriev I.V."/>
        </authorList>
    </citation>
    <scope>NUCLEOTIDE SEQUENCE [LARGE SCALE GENOMIC DNA]</scope>
    <source>
        <strain evidence="8">MUCL 33604</strain>
    </source>
</reference>
<accession>A0A067PPT6</accession>
<evidence type="ECO:0000256" key="4">
    <source>
        <dbReference type="ARBA" id="ARBA00023242"/>
    </source>
</evidence>
<dbReference type="HOGENOM" id="CLU_044751_0_0_1"/>
<evidence type="ECO:0000313" key="8">
    <source>
        <dbReference type="Proteomes" id="UP000027265"/>
    </source>
</evidence>
<gene>
    <name evidence="7" type="ORF">JAAARDRAFT_158048</name>
</gene>
<feature type="compositionally biased region" description="Polar residues" evidence="5">
    <location>
        <begin position="302"/>
        <end position="321"/>
    </location>
</feature>
<protein>
    <recommendedName>
        <fullName evidence="6">Velvet domain-containing protein</fullName>
    </recommendedName>
</protein>
<evidence type="ECO:0000256" key="5">
    <source>
        <dbReference type="SAM" id="MobiDB-lite"/>
    </source>
</evidence>
<evidence type="ECO:0000256" key="3">
    <source>
        <dbReference type="ARBA" id="ARBA00023163"/>
    </source>
</evidence>
<evidence type="ECO:0000313" key="7">
    <source>
        <dbReference type="EMBL" id="KDQ56818.1"/>
    </source>
</evidence>
<dbReference type="EMBL" id="KL197721">
    <property type="protein sequence ID" value="KDQ56818.1"/>
    <property type="molecule type" value="Genomic_DNA"/>
</dbReference>
<name>A0A067PPT6_9AGAM</name>
<keyword evidence="4" id="KW-0539">Nucleus</keyword>
<proteinExistence type="predicted"/>
<evidence type="ECO:0000256" key="1">
    <source>
        <dbReference type="ARBA" id="ARBA00004123"/>
    </source>
</evidence>
<sequence>MFRPSNTPDISLIGRPVYFSQGQFAGLTIRAELHELQSANLGRKYARKDRRPLDPPPVVQLKLFRILDAGSPQESEIELDYDEVQNFGLFCHIDLFQVPPADDHPQQYPFTFPPSPNLERPYTNLPMADSSSYFNSTPVSPITPDGRSIASSSIHSTHSFDYSYAPPDDESDVVAYLGDYPIRENSKCTLAVIGATFVQASDVEYKGKKSLMLVFSDLAVKVEGTFILRYRFFDIFSRAAHTLDMPVLAECYGGSFKVYSTKEFPGLPASTALTKHMSLWGVKTNLRETERRRRKKEEINAVSGSSNIPISPNFTLNSSNFKGKHKQEPN</sequence>
<dbReference type="InterPro" id="IPR038491">
    <property type="entry name" value="Velvet_dom_sf"/>
</dbReference>
<dbReference type="PANTHER" id="PTHR33572:SF3">
    <property type="entry name" value="VELVET COMPLEX SUBUNIT B"/>
    <property type="match status" value="1"/>
</dbReference>
<organism evidence="7 8">
    <name type="scientific">Jaapia argillacea MUCL 33604</name>
    <dbReference type="NCBI Taxonomy" id="933084"/>
    <lineage>
        <taxon>Eukaryota</taxon>
        <taxon>Fungi</taxon>
        <taxon>Dikarya</taxon>
        <taxon>Basidiomycota</taxon>
        <taxon>Agaricomycotina</taxon>
        <taxon>Agaricomycetes</taxon>
        <taxon>Agaricomycetidae</taxon>
        <taxon>Jaapiales</taxon>
        <taxon>Jaapiaceae</taxon>
        <taxon>Jaapia</taxon>
    </lineage>
</organism>
<dbReference type="GO" id="GO:0005634">
    <property type="term" value="C:nucleus"/>
    <property type="evidence" value="ECO:0007669"/>
    <property type="project" value="UniProtKB-SubCell"/>
</dbReference>
<feature type="region of interest" description="Disordered" evidence="5">
    <location>
        <begin position="291"/>
        <end position="330"/>
    </location>
</feature>
<feature type="domain" description="Velvet" evidence="6">
    <location>
        <begin position="26"/>
        <end position="287"/>
    </location>
</feature>
<comment type="subcellular location">
    <subcellularLocation>
        <location evidence="1">Nucleus</location>
    </subcellularLocation>
</comment>
<evidence type="ECO:0000259" key="6">
    <source>
        <dbReference type="PROSITE" id="PS51821"/>
    </source>
</evidence>
<keyword evidence="2" id="KW-0805">Transcription regulation</keyword>
<dbReference type="PROSITE" id="PS51821">
    <property type="entry name" value="VELVET"/>
    <property type="match status" value="1"/>
</dbReference>
<dbReference type="OrthoDB" id="5599552at2759"/>
<dbReference type="Gene3D" id="2.60.40.3960">
    <property type="entry name" value="Velvet domain"/>
    <property type="match status" value="1"/>
</dbReference>